<evidence type="ECO:0000313" key="2">
    <source>
        <dbReference type="EMBL" id="CBX94450.1"/>
    </source>
</evidence>
<dbReference type="AlphaFoldDB" id="E4ZT19"/>
<protein>
    <submittedName>
        <fullName evidence="2">Predicted protein</fullName>
    </submittedName>
</protein>
<gene>
    <name evidence="2" type="ORF">LEMA_P119410.1</name>
</gene>
<dbReference type="InParanoid" id="E4ZT19"/>
<accession>E4ZT19</accession>
<evidence type="ECO:0000313" key="3">
    <source>
        <dbReference type="Proteomes" id="UP000002668"/>
    </source>
</evidence>
<reference evidence="3" key="1">
    <citation type="journal article" date="2011" name="Nat. Commun.">
        <title>Effector diversification within compartments of the Leptosphaeria maculans genome affected by Repeat-Induced Point mutations.</title>
        <authorList>
            <person name="Rouxel T."/>
            <person name="Grandaubert J."/>
            <person name="Hane J.K."/>
            <person name="Hoede C."/>
            <person name="van de Wouw A.P."/>
            <person name="Couloux A."/>
            <person name="Dominguez V."/>
            <person name="Anthouard V."/>
            <person name="Bally P."/>
            <person name="Bourras S."/>
            <person name="Cozijnsen A.J."/>
            <person name="Ciuffetti L.M."/>
            <person name="Degrave A."/>
            <person name="Dilmaghani A."/>
            <person name="Duret L."/>
            <person name="Fudal I."/>
            <person name="Goodwin S.B."/>
            <person name="Gout L."/>
            <person name="Glaser N."/>
            <person name="Linglin J."/>
            <person name="Kema G.H.J."/>
            <person name="Lapalu N."/>
            <person name="Lawrence C.B."/>
            <person name="May K."/>
            <person name="Meyer M."/>
            <person name="Ollivier B."/>
            <person name="Poulain J."/>
            <person name="Schoch C.L."/>
            <person name="Simon A."/>
            <person name="Spatafora J.W."/>
            <person name="Stachowiak A."/>
            <person name="Turgeon B.G."/>
            <person name="Tyler B.M."/>
            <person name="Vincent D."/>
            <person name="Weissenbach J."/>
            <person name="Amselem J."/>
            <person name="Quesneville H."/>
            <person name="Oliver R.P."/>
            <person name="Wincker P."/>
            <person name="Balesdent M.-H."/>
            <person name="Howlett B.J."/>
        </authorList>
    </citation>
    <scope>NUCLEOTIDE SEQUENCE [LARGE SCALE GENOMIC DNA]</scope>
    <source>
        <strain evidence="3">JN3 / isolate v23.1.3 / race Av1-4-5-6-7-8</strain>
    </source>
</reference>
<dbReference type="Proteomes" id="UP000002668">
    <property type="component" value="Genome"/>
</dbReference>
<proteinExistence type="predicted"/>
<keyword evidence="3" id="KW-1185">Reference proteome</keyword>
<dbReference type="EMBL" id="FP929123">
    <property type="protein sequence ID" value="CBX94450.1"/>
    <property type="molecule type" value="Genomic_DNA"/>
</dbReference>
<name>E4ZT19_LEPMJ</name>
<dbReference type="VEuPathDB" id="FungiDB:LEMA_P119410.1"/>
<feature type="region of interest" description="Disordered" evidence="1">
    <location>
        <begin position="83"/>
        <end position="104"/>
    </location>
</feature>
<dbReference type="HOGENOM" id="CLU_2250634_0_0_1"/>
<feature type="compositionally biased region" description="Basic and acidic residues" evidence="1">
    <location>
        <begin position="94"/>
        <end position="104"/>
    </location>
</feature>
<sequence length="104" mass="11888">MQTESHIRDVESNATVQDIDLIGQFEVGQPIQQHSHQQMQPESPAVAACQEENECDLERTGWRNEVEGRRQRVSRYTSFLRSLRSVHAPSSNDDGLHSDSHDPY</sequence>
<evidence type="ECO:0000256" key="1">
    <source>
        <dbReference type="SAM" id="MobiDB-lite"/>
    </source>
</evidence>
<organism evidence="3">
    <name type="scientific">Leptosphaeria maculans (strain JN3 / isolate v23.1.3 / race Av1-4-5-6-7-8)</name>
    <name type="common">Blackleg fungus</name>
    <name type="synonym">Phoma lingam</name>
    <dbReference type="NCBI Taxonomy" id="985895"/>
    <lineage>
        <taxon>Eukaryota</taxon>
        <taxon>Fungi</taxon>
        <taxon>Dikarya</taxon>
        <taxon>Ascomycota</taxon>
        <taxon>Pezizomycotina</taxon>
        <taxon>Dothideomycetes</taxon>
        <taxon>Pleosporomycetidae</taxon>
        <taxon>Pleosporales</taxon>
        <taxon>Pleosporineae</taxon>
        <taxon>Leptosphaeriaceae</taxon>
        <taxon>Plenodomus</taxon>
        <taxon>Plenodomus lingam/Leptosphaeria maculans species complex</taxon>
    </lineage>
</organism>